<organism evidence="1 2">
    <name type="scientific">Tachysurus vachellii</name>
    <name type="common">Darkbarbel catfish</name>
    <name type="synonym">Pelteobagrus vachellii</name>
    <dbReference type="NCBI Taxonomy" id="175792"/>
    <lineage>
        <taxon>Eukaryota</taxon>
        <taxon>Metazoa</taxon>
        <taxon>Chordata</taxon>
        <taxon>Craniata</taxon>
        <taxon>Vertebrata</taxon>
        <taxon>Euteleostomi</taxon>
        <taxon>Actinopterygii</taxon>
        <taxon>Neopterygii</taxon>
        <taxon>Teleostei</taxon>
        <taxon>Ostariophysi</taxon>
        <taxon>Siluriformes</taxon>
        <taxon>Bagridae</taxon>
        <taxon>Tachysurus</taxon>
    </lineage>
</organism>
<protein>
    <submittedName>
        <fullName evidence="1">Uncharacterized protein</fullName>
    </submittedName>
</protein>
<dbReference type="AlphaFoldDB" id="A0AA88M2A5"/>
<comment type="caution">
    <text evidence="1">The sequence shown here is derived from an EMBL/GenBank/DDBJ whole genome shotgun (WGS) entry which is preliminary data.</text>
</comment>
<dbReference type="EMBL" id="JAVHJS010000018">
    <property type="protein sequence ID" value="KAK2829212.1"/>
    <property type="molecule type" value="Genomic_DNA"/>
</dbReference>
<evidence type="ECO:0000313" key="1">
    <source>
        <dbReference type="EMBL" id="KAK2829212.1"/>
    </source>
</evidence>
<evidence type="ECO:0000313" key="2">
    <source>
        <dbReference type="Proteomes" id="UP001187315"/>
    </source>
</evidence>
<name>A0AA88M2A5_TACVA</name>
<dbReference type="Proteomes" id="UP001187315">
    <property type="component" value="Unassembled WGS sequence"/>
</dbReference>
<gene>
    <name evidence="1" type="ORF">Q7C36_017202</name>
</gene>
<proteinExistence type="predicted"/>
<sequence>MSESKVGNADTNEEENPHPWPHIGSMFTVVKVRESSYIMRCLLCLPKQIGACLSFRLHMTELSSLHCETRISVSSHLVFLTLRCKGELFLLYTIEVMDEAKAYSTRSSFVEFSCFEFFLCAQLYSAPQEPTNR</sequence>
<accession>A0AA88M2A5</accession>
<reference evidence="1" key="1">
    <citation type="submission" date="2023-08" db="EMBL/GenBank/DDBJ databases">
        <title>Pelteobagrus vachellii genome.</title>
        <authorList>
            <person name="Liu H."/>
        </authorList>
    </citation>
    <scope>NUCLEOTIDE SEQUENCE</scope>
    <source>
        <strain evidence="1">PRFRI_2022a</strain>
        <tissue evidence="1">Muscle</tissue>
    </source>
</reference>
<keyword evidence="2" id="KW-1185">Reference proteome</keyword>